<proteinExistence type="predicted"/>
<dbReference type="AlphaFoldDB" id="A0AAN7CCU4"/>
<keyword evidence="1" id="KW-1133">Transmembrane helix</keyword>
<name>A0AAN7CCU4_9PEZI</name>
<feature type="transmembrane region" description="Helical" evidence="1">
    <location>
        <begin position="205"/>
        <end position="228"/>
    </location>
</feature>
<dbReference type="EMBL" id="MU860064">
    <property type="protein sequence ID" value="KAK4239425.1"/>
    <property type="molecule type" value="Genomic_DNA"/>
</dbReference>
<evidence type="ECO:0000313" key="2">
    <source>
        <dbReference type="EMBL" id="KAK4239425.1"/>
    </source>
</evidence>
<keyword evidence="1" id="KW-0812">Transmembrane</keyword>
<dbReference type="Proteomes" id="UP001303760">
    <property type="component" value="Unassembled WGS sequence"/>
</dbReference>
<reference evidence="2" key="1">
    <citation type="journal article" date="2023" name="Mol. Phylogenet. Evol.">
        <title>Genome-scale phylogeny and comparative genomics of the fungal order Sordariales.</title>
        <authorList>
            <person name="Hensen N."/>
            <person name="Bonometti L."/>
            <person name="Westerberg I."/>
            <person name="Brannstrom I.O."/>
            <person name="Guillou S."/>
            <person name="Cros-Aarteil S."/>
            <person name="Calhoun S."/>
            <person name="Haridas S."/>
            <person name="Kuo A."/>
            <person name="Mondo S."/>
            <person name="Pangilinan J."/>
            <person name="Riley R."/>
            <person name="LaButti K."/>
            <person name="Andreopoulos B."/>
            <person name="Lipzen A."/>
            <person name="Chen C."/>
            <person name="Yan M."/>
            <person name="Daum C."/>
            <person name="Ng V."/>
            <person name="Clum A."/>
            <person name="Steindorff A."/>
            <person name="Ohm R.A."/>
            <person name="Martin F."/>
            <person name="Silar P."/>
            <person name="Natvig D.O."/>
            <person name="Lalanne C."/>
            <person name="Gautier V."/>
            <person name="Ament-Velasquez S.L."/>
            <person name="Kruys A."/>
            <person name="Hutchinson M.I."/>
            <person name="Powell A.J."/>
            <person name="Barry K."/>
            <person name="Miller A.N."/>
            <person name="Grigoriev I.V."/>
            <person name="Debuchy R."/>
            <person name="Gladieux P."/>
            <person name="Hiltunen Thoren M."/>
            <person name="Johannesson H."/>
        </authorList>
    </citation>
    <scope>NUCLEOTIDE SEQUENCE</scope>
    <source>
        <strain evidence="2">CBS 532.94</strain>
    </source>
</reference>
<gene>
    <name evidence="2" type="ORF">C8A03DRAFT_32527</name>
</gene>
<comment type="caution">
    <text evidence="2">The sequence shown here is derived from an EMBL/GenBank/DDBJ whole genome shotgun (WGS) entry which is preliminary data.</text>
</comment>
<keyword evidence="3" id="KW-1185">Reference proteome</keyword>
<protein>
    <submittedName>
        <fullName evidence="2">Uncharacterized protein</fullName>
    </submittedName>
</protein>
<reference evidence="2" key="2">
    <citation type="submission" date="2023-05" db="EMBL/GenBank/DDBJ databases">
        <authorList>
            <consortium name="Lawrence Berkeley National Laboratory"/>
            <person name="Steindorff A."/>
            <person name="Hensen N."/>
            <person name="Bonometti L."/>
            <person name="Westerberg I."/>
            <person name="Brannstrom I.O."/>
            <person name="Guillou S."/>
            <person name="Cros-Aarteil S."/>
            <person name="Calhoun S."/>
            <person name="Haridas S."/>
            <person name="Kuo A."/>
            <person name="Mondo S."/>
            <person name="Pangilinan J."/>
            <person name="Riley R."/>
            <person name="Labutti K."/>
            <person name="Andreopoulos B."/>
            <person name="Lipzen A."/>
            <person name="Chen C."/>
            <person name="Yanf M."/>
            <person name="Daum C."/>
            <person name="Ng V."/>
            <person name="Clum A."/>
            <person name="Ohm R."/>
            <person name="Martin F."/>
            <person name="Silar P."/>
            <person name="Natvig D."/>
            <person name="Lalanne C."/>
            <person name="Gautier V."/>
            <person name="Ament-Velasquez S.L."/>
            <person name="Kruys A."/>
            <person name="Hutchinson M.I."/>
            <person name="Powell A.J."/>
            <person name="Barry K."/>
            <person name="Miller A.N."/>
            <person name="Grigoriev I.V."/>
            <person name="Debuchy R."/>
            <person name="Gladieux P."/>
            <person name="Thoren M.H."/>
            <person name="Johannesson H."/>
        </authorList>
    </citation>
    <scope>NUCLEOTIDE SEQUENCE</scope>
    <source>
        <strain evidence="2">CBS 532.94</strain>
    </source>
</reference>
<sequence length="262" mass="29492">MRACGGLQDVIKLEQSKRPKASSMILFTRDRWTFSAYQEYTNFALCGSLPRVKSLARYIVSGSSPRAPEVRETELNTSMHFRKRSTMQLAIIFSIFALQWQIAIALPLQRAVTTTAVTTTTPTQDRESWWFFKRRKTQPALCQTSQTHDNGDRKCDQRSNILESLFSDTAKSNSCSDTKKFKNMHRQLLRRANEALGNSALTTGLFVALIVVSVLIGAGVASIAVCGFDWKHYLARSRIPKDSDVEVVPKDVEVIEARPPKT</sequence>
<evidence type="ECO:0000256" key="1">
    <source>
        <dbReference type="SAM" id="Phobius"/>
    </source>
</evidence>
<keyword evidence="1" id="KW-0472">Membrane</keyword>
<feature type="transmembrane region" description="Helical" evidence="1">
    <location>
        <begin position="89"/>
        <end position="108"/>
    </location>
</feature>
<organism evidence="2 3">
    <name type="scientific">Achaetomium macrosporum</name>
    <dbReference type="NCBI Taxonomy" id="79813"/>
    <lineage>
        <taxon>Eukaryota</taxon>
        <taxon>Fungi</taxon>
        <taxon>Dikarya</taxon>
        <taxon>Ascomycota</taxon>
        <taxon>Pezizomycotina</taxon>
        <taxon>Sordariomycetes</taxon>
        <taxon>Sordariomycetidae</taxon>
        <taxon>Sordariales</taxon>
        <taxon>Chaetomiaceae</taxon>
        <taxon>Achaetomium</taxon>
    </lineage>
</organism>
<accession>A0AAN7CCU4</accession>
<evidence type="ECO:0000313" key="3">
    <source>
        <dbReference type="Proteomes" id="UP001303760"/>
    </source>
</evidence>